<evidence type="ECO:0000256" key="3">
    <source>
        <dbReference type="PROSITE-ProRule" id="PRU00023"/>
    </source>
</evidence>
<reference evidence="6" key="2">
    <citation type="submission" date="2020-05" db="UniProtKB">
        <authorList>
            <consortium name="EnsemblMetazoa"/>
        </authorList>
    </citation>
    <scope>IDENTIFICATION</scope>
    <source>
        <strain evidence="6">JHB</strain>
    </source>
</reference>
<dbReference type="OrthoDB" id="194358at2759"/>
<dbReference type="GO" id="GO:0005737">
    <property type="term" value="C:cytoplasm"/>
    <property type="evidence" value="ECO:0007669"/>
    <property type="project" value="TreeGrafter"/>
</dbReference>
<dbReference type="STRING" id="7176.B0X1V2"/>
<dbReference type="PANTHER" id="PTHR23206:SF8">
    <property type="entry name" value="ANKYRIN REPEAT AND KH DOMAIN-CONTAINING 1"/>
    <property type="match status" value="1"/>
</dbReference>
<dbReference type="eggNOG" id="KOG4369">
    <property type="taxonomic scope" value="Eukaryota"/>
</dbReference>
<dbReference type="FunFam" id="1.25.40.20:FF:000131">
    <property type="entry name" value="ankyrin repeat domain-containing protein 17 isoform X1"/>
    <property type="match status" value="1"/>
</dbReference>
<dbReference type="GO" id="GO:0045087">
    <property type="term" value="P:innate immune response"/>
    <property type="evidence" value="ECO:0007669"/>
    <property type="project" value="TreeGrafter"/>
</dbReference>
<dbReference type="HOGENOM" id="CLU_451495_0_0_1"/>
<feature type="region of interest" description="Disordered" evidence="4">
    <location>
        <begin position="438"/>
        <end position="477"/>
    </location>
</feature>
<feature type="compositionally biased region" description="Polar residues" evidence="4">
    <location>
        <begin position="439"/>
        <end position="454"/>
    </location>
</feature>
<name>B0X1V2_CULQU</name>
<dbReference type="KEGG" id="cqu:CpipJ_CPIJ013432"/>
<accession>B0X1V2</accession>
<protein>
    <submittedName>
        <fullName evidence="5 6">Uncharacterized protein</fullName>
    </submittedName>
</protein>
<dbReference type="InterPro" id="IPR051631">
    <property type="entry name" value="Ankyrin-KH/SAM_domain"/>
</dbReference>
<dbReference type="InterPro" id="IPR002110">
    <property type="entry name" value="Ankyrin_rpt"/>
</dbReference>
<evidence type="ECO:0000256" key="2">
    <source>
        <dbReference type="ARBA" id="ARBA00023043"/>
    </source>
</evidence>
<dbReference type="SMART" id="SM00248">
    <property type="entry name" value="ANK"/>
    <property type="match status" value="6"/>
</dbReference>
<evidence type="ECO:0000313" key="5">
    <source>
        <dbReference type="EMBL" id="EDS38830.1"/>
    </source>
</evidence>
<gene>
    <name evidence="6" type="primary">6046414</name>
    <name evidence="5" type="ORF">CpipJ_CPIJ013432</name>
</gene>
<dbReference type="AlphaFoldDB" id="B0X1V2"/>
<keyword evidence="7" id="KW-1185">Reference proteome</keyword>
<dbReference type="Gene3D" id="1.25.40.20">
    <property type="entry name" value="Ankyrin repeat-containing domain"/>
    <property type="match status" value="1"/>
</dbReference>
<keyword evidence="1" id="KW-0677">Repeat</keyword>
<proteinExistence type="predicted"/>
<dbReference type="InParanoid" id="B0X1V2"/>
<dbReference type="EnsemblMetazoa" id="CPIJ013432-RA">
    <property type="protein sequence ID" value="CPIJ013432-PA"/>
    <property type="gene ID" value="CPIJ013432"/>
</dbReference>
<dbReference type="EMBL" id="DS232271">
    <property type="protein sequence ID" value="EDS38830.1"/>
    <property type="molecule type" value="Genomic_DNA"/>
</dbReference>
<dbReference type="Pfam" id="PF12796">
    <property type="entry name" value="Ank_2"/>
    <property type="match status" value="1"/>
</dbReference>
<dbReference type="VEuPathDB" id="VectorBase:CQUJHB005579"/>
<feature type="compositionally biased region" description="Basic residues" evidence="4">
    <location>
        <begin position="366"/>
        <end position="386"/>
    </location>
</feature>
<reference evidence="5" key="1">
    <citation type="submission" date="2007-03" db="EMBL/GenBank/DDBJ databases">
        <title>Annotation of Culex pipiens quinquefasciatus.</title>
        <authorList>
            <consortium name="The Broad Institute Genome Sequencing Platform"/>
            <person name="Atkinson P.W."/>
            <person name="Hemingway J."/>
            <person name="Christensen B.M."/>
            <person name="Higgs S."/>
            <person name="Kodira C."/>
            <person name="Hannick L."/>
            <person name="Megy K."/>
            <person name="O'Leary S."/>
            <person name="Pearson M."/>
            <person name="Haas B.J."/>
            <person name="Mauceli E."/>
            <person name="Wortman J.R."/>
            <person name="Lee N.H."/>
            <person name="Guigo R."/>
            <person name="Stanke M."/>
            <person name="Alvarado L."/>
            <person name="Amedeo P."/>
            <person name="Antoine C.H."/>
            <person name="Arensburger P."/>
            <person name="Bidwell S.L."/>
            <person name="Crawford M."/>
            <person name="Camaro F."/>
            <person name="Devon K."/>
            <person name="Engels R."/>
            <person name="Hammond M."/>
            <person name="Howarth C."/>
            <person name="Koehrsen M."/>
            <person name="Lawson D."/>
            <person name="Montgomery P."/>
            <person name="Nene V."/>
            <person name="Nusbaum C."/>
            <person name="Puiu D."/>
            <person name="Romero-Severson J."/>
            <person name="Severson D.W."/>
            <person name="Shumway M."/>
            <person name="Sisk P."/>
            <person name="Stolte C."/>
            <person name="Zeng Q."/>
            <person name="Eisenstadt E."/>
            <person name="Fraser-Liggett C."/>
            <person name="Strausberg R."/>
            <person name="Galagan J."/>
            <person name="Birren B."/>
            <person name="Collins F.H."/>
        </authorList>
    </citation>
    <scope>NUCLEOTIDE SEQUENCE [LARGE SCALE GENOMIC DNA]</scope>
    <source>
        <strain evidence="5">JHB</strain>
    </source>
</reference>
<dbReference type="PANTHER" id="PTHR23206">
    <property type="entry name" value="MASK PROTEIN"/>
    <property type="match status" value="1"/>
</dbReference>
<dbReference type="PROSITE" id="PS50297">
    <property type="entry name" value="ANK_REP_REGION"/>
    <property type="match status" value="2"/>
</dbReference>
<feature type="repeat" description="ANK" evidence="3">
    <location>
        <begin position="255"/>
        <end position="287"/>
    </location>
</feature>
<evidence type="ECO:0000256" key="4">
    <source>
        <dbReference type="SAM" id="MobiDB-lite"/>
    </source>
</evidence>
<feature type="region of interest" description="Disordered" evidence="4">
    <location>
        <begin position="364"/>
        <end position="390"/>
    </location>
</feature>
<dbReference type="Proteomes" id="UP000002320">
    <property type="component" value="Unassembled WGS sequence"/>
</dbReference>
<evidence type="ECO:0000313" key="6">
    <source>
        <dbReference type="EnsemblMetazoa" id="CPIJ013432-PA"/>
    </source>
</evidence>
<sequence>MVAHTAKARFNMLKVLGSSLGTASAGQAGQLKTIDPNQQISLDQLQLQATTTASGATVLHHALGAVGQVTAAGGSQQQQPKFVFNVDAAAPNGRSADVDSVRQAPAGQQSAAAAAAVPGGYQFEAIPAPASTQYPAGNVVQERQIDVDSETDSNHDTALPQACAGGNEELVELLIIRGQKGFYAVDLCHNHTVVALILAGHEKVVETLLRHEAKMEAQSECTKDTPLSLACSGGRYQVGELLLNMNANRENRNVTDYTPLSLATSGGYVKNIKLLLSHGTEINSQTGSKLGIFPSSSRPAAEDKNKKGKSPLWLAANGDHLAVVGDLCNAGADIDSQENRKMSSLMAAFRKDHTKVVKWMVNHERQKAHKGRKARTAAQTSRRRSRKECEKKYRFHLSKVPEESVDNQGPANESPAFRSAWFEVVLALLQHTPFLAAGRSSTAARPSDATNPMPTRTPLRRSTPHADPQNRTSIASPSPVTRRTFFIQQFQCFELFHFLAEPGQPIGALPQHQHSNPRGNRHAEPVWRFVNPDSCPWRHFPTPSCQSALLAVAQFFRPMEVDLVLVDQAETRMETAGRLFRQENFDALESNGRRSQGSSVFSRLC</sequence>
<feature type="repeat" description="ANK" evidence="3">
    <location>
        <begin position="307"/>
        <end position="339"/>
    </location>
</feature>
<evidence type="ECO:0000256" key="1">
    <source>
        <dbReference type="ARBA" id="ARBA00022737"/>
    </source>
</evidence>
<dbReference type="Pfam" id="PF00023">
    <property type="entry name" value="Ank"/>
    <property type="match status" value="1"/>
</dbReference>
<dbReference type="InterPro" id="IPR036770">
    <property type="entry name" value="Ankyrin_rpt-contain_sf"/>
</dbReference>
<dbReference type="VEuPathDB" id="VectorBase:CPIJ013432"/>
<keyword evidence="2 3" id="KW-0040">ANK repeat</keyword>
<evidence type="ECO:0000313" key="7">
    <source>
        <dbReference type="Proteomes" id="UP000002320"/>
    </source>
</evidence>
<organism>
    <name type="scientific">Culex quinquefasciatus</name>
    <name type="common">Southern house mosquito</name>
    <name type="synonym">Culex pungens</name>
    <dbReference type="NCBI Taxonomy" id="7176"/>
    <lineage>
        <taxon>Eukaryota</taxon>
        <taxon>Metazoa</taxon>
        <taxon>Ecdysozoa</taxon>
        <taxon>Arthropoda</taxon>
        <taxon>Hexapoda</taxon>
        <taxon>Insecta</taxon>
        <taxon>Pterygota</taxon>
        <taxon>Neoptera</taxon>
        <taxon>Endopterygota</taxon>
        <taxon>Diptera</taxon>
        <taxon>Nematocera</taxon>
        <taxon>Culicoidea</taxon>
        <taxon>Culicidae</taxon>
        <taxon>Culicinae</taxon>
        <taxon>Culicini</taxon>
        <taxon>Culex</taxon>
        <taxon>Culex</taxon>
    </lineage>
</organism>
<dbReference type="PROSITE" id="PS50088">
    <property type="entry name" value="ANK_REPEAT"/>
    <property type="match status" value="2"/>
</dbReference>
<dbReference type="SUPFAM" id="SSF48403">
    <property type="entry name" value="Ankyrin repeat"/>
    <property type="match status" value="1"/>
</dbReference>